<protein>
    <submittedName>
        <fullName evidence="4">GlnR family transcriptional regulator</fullName>
    </submittedName>
    <submittedName>
        <fullName evidence="5">Response regulator transcription factor</fullName>
    </submittedName>
</protein>
<dbReference type="GO" id="GO:0005829">
    <property type="term" value="C:cytosol"/>
    <property type="evidence" value="ECO:0007669"/>
    <property type="project" value="TreeGrafter"/>
</dbReference>
<feature type="domain" description="OmpR/PhoB-type" evidence="3">
    <location>
        <begin position="124"/>
        <end position="221"/>
    </location>
</feature>
<dbReference type="InterPro" id="IPR036388">
    <property type="entry name" value="WH-like_DNA-bd_sf"/>
</dbReference>
<reference evidence="4 6" key="1">
    <citation type="journal article" date="2017" name="Lancet Infect. Dis.">
        <title>Global outbreak of severe Mycobacterium chimaera disease after cardiac surgery: a molecular epidemiological study.</title>
        <authorList>
            <person name="van Ingen J."/>
            <person name="Kohl T."/>
            <person name="Kranzer K."/>
            <person name="Hasse B."/>
            <person name="Keller P."/>
            <person name="Szafranska A."/>
            <person name="Hillemann D."/>
            <person name="Chand M."/>
            <person name="Schreiber P."/>
            <person name="Sommerstein R."/>
            <person name="Berger C."/>
            <person name="Genoni M."/>
            <person name="Ruegg C."/>
            <person name="Troillet N."/>
            <person name="Widmer A.F."/>
            <person name="Becker S.L."/>
            <person name="Herrmann M."/>
            <person name="Eckmanns T."/>
            <person name="Haller S."/>
            <person name="Hoeller C."/>
            <person name="Debast S.B."/>
            <person name="Wolfhagen M.J."/>
            <person name="Hopman J."/>
            <person name="Kluytmans J."/>
            <person name="Langelaar M."/>
            <person name="Notermans D.W."/>
            <person name="ten Oever J."/>
            <person name="van den Barselaar P."/>
            <person name="Vonk A.B.A."/>
            <person name="Vos M.C."/>
            <person name="Ahmed N."/>
            <person name="Brown T."/>
            <person name="Crook D."/>
            <person name="Lamagni T."/>
            <person name="Phin N."/>
            <person name="Smith E.G."/>
            <person name="Zambon M."/>
            <person name="Serr A."/>
            <person name="Goetting T."/>
            <person name="Ebner W."/>
            <person name="Thuermer A."/>
            <person name="Utpatel C."/>
            <person name="Sproer C."/>
            <person name="Bunk B."/>
            <person name="Nubel U."/>
            <person name="Bloemberg G."/>
            <person name="Bottger E."/>
            <person name="Niemann S."/>
            <person name="Wagner D."/>
            <person name="Sax H."/>
        </authorList>
    </citation>
    <scope>NUCLEOTIDE SEQUENCE [LARGE SCALE GENOMIC DNA]</scope>
    <source>
        <strain evidence="4 6">ZUERICH-2</strain>
    </source>
</reference>
<evidence type="ECO:0000313" key="4">
    <source>
        <dbReference type="EMBL" id="ASL16514.1"/>
    </source>
</evidence>
<dbReference type="GO" id="GO:0000976">
    <property type="term" value="F:transcription cis-regulatory region binding"/>
    <property type="evidence" value="ECO:0007669"/>
    <property type="project" value="TreeGrafter"/>
</dbReference>
<dbReference type="SUPFAM" id="SSF46894">
    <property type="entry name" value="C-terminal effector domain of the bipartite response regulators"/>
    <property type="match status" value="1"/>
</dbReference>
<feature type="DNA-binding region" description="OmpR/PhoB-type" evidence="2">
    <location>
        <begin position="124"/>
        <end position="221"/>
    </location>
</feature>
<dbReference type="Gene3D" id="1.10.10.10">
    <property type="entry name" value="Winged helix-like DNA-binding domain superfamily/Winged helix DNA-binding domain"/>
    <property type="match status" value="1"/>
</dbReference>
<dbReference type="SMART" id="SM00862">
    <property type="entry name" value="Trans_reg_C"/>
    <property type="match status" value="1"/>
</dbReference>
<dbReference type="Pfam" id="PF21695">
    <property type="entry name" value="GlnR_1st"/>
    <property type="match status" value="1"/>
</dbReference>
<dbReference type="EMBL" id="CP015267">
    <property type="protein sequence ID" value="ASL16514.1"/>
    <property type="molecule type" value="Genomic_DNA"/>
</dbReference>
<dbReference type="RefSeq" id="WP_042912635.1">
    <property type="nucleotide sequence ID" value="NZ_CP012885.2"/>
</dbReference>
<evidence type="ECO:0000256" key="2">
    <source>
        <dbReference type="PROSITE-ProRule" id="PRU01091"/>
    </source>
</evidence>
<dbReference type="Proteomes" id="UP000198286">
    <property type="component" value="Chromosome"/>
</dbReference>
<dbReference type="KEGG" id="mchi:AN480_18850"/>
<reference evidence="5" key="2">
    <citation type="submission" date="2023-06" db="EMBL/GenBank/DDBJ databases">
        <title>Itaconate inhibition of nontuberculous mycobacteria.</title>
        <authorList>
            <person name="Breen P."/>
            <person name="Zimbric M."/>
            <person name="Caverly L."/>
        </authorList>
    </citation>
    <scope>NUCLEOTIDE SEQUENCE</scope>
    <source>
        <strain evidence="5">FLAC1071</strain>
    </source>
</reference>
<dbReference type="GO" id="GO:0006355">
    <property type="term" value="P:regulation of DNA-templated transcription"/>
    <property type="evidence" value="ECO:0007669"/>
    <property type="project" value="InterPro"/>
</dbReference>
<dbReference type="Gene3D" id="3.40.50.2300">
    <property type="match status" value="1"/>
</dbReference>
<dbReference type="PROSITE" id="PS51755">
    <property type="entry name" value="OMPR_PHOB"/>
    <property type="match status" value="1"/>
</dbReference>
<evidence type="ECO:0000259" key="3">
    <source>
        <dbReference type="PROSITE" id="PS51755"/>
    </source>
</evidence>
<dbReference type="InterPro" id="IPR039420">
    <property type="entry name" value="WalR-like"/>
</dbReference>
<dbReference type="Proteomes" id="UP001529272">
    <property type="component" value="Unassembled WGS sequence"/>
</dbReference>
<keyword evidence="7" id="KW-1185">Reference proteome</keyword>
<gene>
    <name evidence="4" type="ORF">MYCOZU2_04143</name>
    <name evidence="5" type="ORF">QRB35_05270</name>
</gene>
<evidence type="ECO:0000256" key="1">
    <source>
        <dbReference type="ARBA" id="ARBA00023125"/>
    </source>
</evidence>
<name>A0A1Y0TAR6_MYCIT</name>
<dbReference type="Pfam" id="PF00486">
    <property type="entry name" value="Trans_reg_C"/>
    <property type="match status" value="1"/>
</dbReference>
<accession>A0A1Y0TAR6</accession>
<dbReference type="PANTHER" id="PTHR48111:SF16">
    <property type="entry name" value="TRANSCRIPTIONAL REGULATORY PROTEIN GLNR"/>
    <property type="match status" value="1"/>
</dbReference>
<dbReference type="EMBL" id="JASZZX010000003">
    <property type="protein sequence ID" value="MDM3925435.1"/>
    <property type="molecule type" value="Genomic_DNA"/>
</dbReference>
<dbReference type="InterPro" id="IPR016032">
    <property type="entry name" value="Sig_transdc_resp-reg_C-effctor"/>
</dbReference>
<dbReference type="InterPro" id="IPR049170">
    <property type="entry name" value="GlnR_N"/>
</dbReference>
<dbReference type="STRING" id="222805.AN480_18850"/>
<dbReference type="CDD" id="cd00383">
    <property type="entry name" value="trans_reg_C"/>
    <property type="match status" value="1"/>
</dbReference>
<evidence type="ECO:0000313" key="7">
    <source>
        <dbReference type="Proteomes" id="UP001529272"/>
    </source>
</evidence>
<proteinExistence type="predicted"/>
<keyword evidence="1 2" id="KW-0238">DNA-binding</keyword>
<evidence type="ECO:0000313" key="5">
    <source>
        <dbReference type="EMBL" id="MDM3925435.1"/>
    </source>
</evidence>
<dbReference type="GO" id="GO:0032993">
    <property type="term" value="C:protein-DNA complex"/>
    <property type="evidence" value="ECO:0007669"/>
    <property type="project" value="TreeGrafter"/>
</dbReference>
<sequence>MSLDRSMDIVVLTDEADFESALPDLTTFALPARVALTAHTDGHCATADVAIVDARSNMPAAQAVSRRLAAQNPATAVVALVRPADCAAVDTDGNFDDVMLPGTGADELRARLRLAVGRRRGTADGILKFGDLRLHPASFTASLDGHDLTLTLTEFRLLSFLVLHAGQAFTRTRLMREACGYDSNSRARTVDVHIRRLRAKLGTRHEFMVGTVRGVGYRAPTPPQPEWVLADPALTPTRAT</sequence>
<evidence type="ECO:0000313" key="6">
    <source>
        <dbReference type="Proteomes" id="UP000198286"/>
    </source>
</evidence>
<reference evidence="5" key="3">
    <citation type="submission" date="2023-06" db="EMBL/GenBank/DDBJ databases">
        <authorList>
            <person name="Spilker T."/>
        </authorList>
    </citation>
    <scope>NUCLEOTIDE SEQUENCE</scope>
    <source>
        <strain evidence="5">FLAC1071</strain>
    </source>
</reference>
<dbReference type="AlphaFoldDB" id="A0A1Y0TAR6"/>
<organism evidence="4 6">
    <name type="scientific">Mycobacterium intracellulare subsp. chimaera</name>
    <dbReference type="NCBI Taxonomy" id="222805"/>
    <lineage>
        <taxon>Bacteria</taxon>
        <taxon>Bacillati</taxon>
        <taxon>Actinomycetota</taxon>
        <taxon>Actinomycetes</taxon>
        <taxon>Mycobacteriales</taxon>
        <taxon>Mycobacteriaceae</taxon>
        <taxon>Mycobacterium</taxon>
        <taxon>Mycobacterium avium complex (MAC)</taxon>
    </lineage>
</organism>
<dbReference type="GO" id="GO:0000156">
    <property type="term" value="F:phosphorelay response regulator activity"/>
    <property type="evidence" value="ECO:0007669"/>
    <property type="project" value="TreeGrafter"/>
</dbReference>
<dbReference type="PANTHER" id="PTHR48111">
    <property type="entry name" value="REGULATOR OF RPOS"/>
    <property type="match status" value="1"/>
</dbReference>
<dbReference type="InterPro" id="IPR001867">
    <property type="entry name" value="OmpR/PhoB-type_DNA-bd"/>
</dbReference>